<feature type="compositionally biased region" description="Low complexity" evidence="2">
    <location>
        <begin position="712"/>
        <end position="724"/>
    </location>
</feature>
<feature type="region of interest" description="Disordered" evidence="2">
    <location>
        <begin position="743"/>
        <end position="764"/>
    </location>
</feature>
<feature type="region of interest" description="Disordered" evidence="2">
    <location>
        <begin position="148"/>
        <end position="178"/>
    </location>
</feature>
<dbReference type="GO" id="GO:0005615">
    <property type="term" value="C:extracellular space"/>
    <property type="evidence" value="ECO:0007669"/>
    <property type="project" value="InterPro"/>
</dbReference>
<feature type="region of interest" description="Disordered" evidence="2">
    <location>
        <begin position="696"/>
        <end position="724"/>
    </location>
</feature>
<dbReference type="GO" id="GO:0004867">
    <property type="term" value="F:serine-type endopeptidase inhibitor activity"/>
    <property type="evidence" value="ECO:0007669"/>
    <property type="project" value="InterPro"/>
</dbReference>
<evidence type="ECO:0000256" key="2">
    <source>
        <dbReference type="SAM" id="MobiDB-lite"/>
    </source>
</evidence>
<proteinExistence type="inferred from homology"/>
<dbReference type="InterPro" id="IPR023796">
    <property type="entry name" value="Serpin_dom"/>
</dbReference>
<feature type="region of interest" description="Disordered" evidence="2">
    <location>
        <begin position="644"/>
        <end position="678"/>
    </location>
</feature>
<dbReference type="InterPro" id="IPR036186">
    <property type="entry name" value="Serpin_sf"/>
</dbReference>
<keyword evidence="5" id="KW-1185">Reference proteome</keyword>
<dbReference type="InterPro" id="IPR042185">
    <property type="entry name" value="Serpin_sf_2"/>
</dbReference>
<dbReference type="PANTHER" id="PTHR11461:SF130">
    <property type="entry name" value="SERPIN 85F"/>
    <property type="match status" value="1"/>
</dbReference>
<feature type="compositionally biased region" description="Polar residues" evidence="2">
    <location>
        <begin position="657"/>
        <end position="674"/>
    </location>
</feature>
<organism evidence="4 5">
    <name type="scientific">Rhynocoris fuscipes</name>
    <dbReference type="NCBI Taxonomy" id="488301"/>
    <lineage>
        <taxon>Eukaryota</taxon>
        <taxon>Metazoa</taxon>
        <taxon>Ecdysozoa</taxon>
        <taxon>Arthropoda</taxon>
        <taxon>Hexapoda</taxon>
        <taxon>Insecta</taxon>
        <taxon>Pterygota</taxon>
        <taxon>Neoptera</taxon>
        <taxon>Paraneoptera</taxon>
        <taxon>Hemiptera</taxon>
        <taxon>Heteroptera</taxon>
        <taxon>Panheteroptera</taxon>
        <taxon>Cimicomorpha</taxon>
        <taxon>Reduviidae</taxon>
        <taxon>Harpactorinae</taxon>
        <taxon>Harpactorini</taxon>
        <taxon>Rhynocoris</taxon>
    </lineage>
</organism>
<gene>
    <name evidence="4" type="ORF">O3M35_012794</name>
</gene>
<feature type="compositionally biased region" description="Low complexity" evidence="2">
    <location>
        <begin position="218"/>
        <end position="241"/>
    </location>
</feature>
<accession>A0AAW1CFR6</accession>
<dbReference type="AlphaFoldDB" id="A0AAW1CFR6"/>
<dbReference type="EMBL" id="JAPXFL010000022">
    <property type="protein sequence ID" value="KAK9496997.1"/>
    <property type="molecule type" value="Genomic_DNA"/>
</dbReference>
<feature type="region of interest" description="Disordered" evidence="2">
    <location>
        <begin position="211"/>
        <end position="241"/>
    </location>
</feature>
<feature type="compositionally biased region" description="Low complexity" evidence="2">
    <location>
        <begin position="644"/>
        <end position="656"/>
    </location>
</feature>
<dbReference type="InterPro" id="IPR000215">
    <property type="entry name" value="Serpin_fam"/>
</dbReference>
<dbReference type="Gene3D" id="2.30.39.10">
    <property type="entry name" value="Alpha-1-antitrypsin, domain 1"/>
    <property type="match status" value="1"/>
</dbReference>
<dbReference type="Proteomes" id="UP001461498">
    <property type="component" value="Unassembled WGS sequence"/>
</dbReference>
<feature type="domain" description="Serpin" evidence="3">
    <location>
        <begin position="729"/>
        <end position="1001"/>
    </location>
</feature>
<evidence type="ECO:0000313" key="5">
    <source>
        <dbReference type="Proteomes" id="UP001461498"/>
    </source>
</evidence>
<evidence type="ECO:0000259" key="3">
    <source>
        <dbReference type="SMART" id="SM00093"/>
    </source>
</evidence>
<evidence type="ECO:0000313" key="4">
    <source>
        <dbReference type="EMBL" id="KAK9496997.1"/>
    </source>
</evidence>
<dbReference type="SUPFAM" id="SSF56574">
    <property type="entry name" value="Serpins"/>
    <property type="match status" value="1"/>
</dbReference>
<dbReference type="SMART" id="SM00093">
    <property type="entry name" value="SERPIN"/>
    <property type="match status" value="1"/>
</dbReference>
<feature type="compositionally biased region" description="Low complexity" evidence="2">
    <location>
        <begin position="749"/>
        <end position="763"/>
    </location>
</feature>
<protein>
    <recommendedName>
        <fullName evidence="3">Serpin domain-containing protein</fullName>
    </recommendedName>
</protein>
<dbReference type="PANTHER" id="PTHR11461">
    <property type="entry name" value="SERINE PROTEASE INHIBITOR, SERPIN"/>
    <property type="match status" value="1"/>
</dbReference>
<comment type="similarity">
    <text evidence="1">Belongs to the serpin family.</text>
</comment>
<name>A0AAW1CFR6_9HEMI</name>
<comment type="caution">
    <text evidence="4">The sequence shown here is derived from an EMBL/GenBank/DDBJ whole genome shotgun (WGS) entry which is preliminary data.</text>
</comment>
<reference evidence="4 5" key="1">
    <citation type="submission" date="2022-12" db="EMBL/GenBank/DDBJ databases">
        <title>Chromosome-level genome assembly of true bugs.</title>
        <authorList>
            <person name="Ma L."/>
            <person name="Li H."/>
        </authorList>
    </citation>
    <scope>NUCLEOTIDE SEQUENCE [LARGE SCALE GENOMIC DNA]</scope>
    <source>
        <strain evidence="4">Lab_2022b</strain>
    </source>
</reference>
<dbReference type="Pfam" id="PF00079">
    <property type="entry name" value="Serpin"/>
    <property type="match status" value="1"/>
</dbReference>
<evidence type="ECO:0000256" key="1">
    <source>
        <dbReference type="RuleBase" id="RU000411"/>
    </source>
</evidence>
<sequence length="1008" mass="111925">MYEGARGPTAAEIHNTLRLPWSRDITRIGFRDMHRYLKSYFSNDGFLRGLVLSKSTVVLNRDYAKLLKFYGFDININENFPVSSTTLRPPLTTTKTSVEPTVTMEIPVTSEVPVASTTTKPPVMMTFPTTTTTQVPATSTLTATEVPPATSTLAPTEVPPATSTLAPTEVPPATSTLAPTTLLTPTEMTTVTQPPSFETSTQPVLQTTLSMAGRTEPADTTPETTTIPTTSTIPATEPEITTSPPVITTIINPEVTTPTVANPEVNDPTTTTTTPEQPEVTIAEETTQVTTLANPTVLTTTVITPVNNQSEEEGVIAVEQGVIEVDSPDSNLLLSATTSVPAELNANFTTIGSAMTAAGSTLNMAITSLDGREETETSALEIFSTDREIASPFERLQIENRNNNITMMKEDLHSLLDDNNVTLNSALDDINMEGGVNITGVFTSDEILVKMMVPKNQKIANITALNFSSEFQTSNDSSLDDNLDVTTEQLITVHDLATKLKNFEEFNSTSSFPELFSKDRLHLFDTVTSSDFNETIAEENTSLPLEIQTGTEENTDSTVLINEMNNSSIDLTSTEDNETLKDDIFLFTSQLPSRTIQLQTDTPLFNNFESTESSIANDRNDSSTEDDESLKEDIFMLTTETPSTTIETQTTDTNLENTDSTISSEMTDSSIDLTSTEDDESLKEDIFMLTSETPSTMIEPQTTDTDFENTDSTEMTDSSSDLTSTEDYVSLKQKFSVITSKSPSPINFSANQSSETSSKSNHSTVLETDSINKIVRTRKSLRRKKRSFEFDNWEGTTNWVPHYQERRWATYYPPHERWFYTFDGQEKVPELSYTAFLPFAFISEVDAYALRLPLDDPRYSMLILLPRERLGLMRMIYLLQWTSIRAIVNSLRITAVHAVVPTFTIVKHVNLVPALAKLGIVRLFDPFQADLSVMSPEKNLFVRTVEQVVTVSLRKYHSYYRWIENIPSEIDHLFIANHPFAYFVVDRQTEVVLMAGTIVNPIAHKQQL</sequence>